<dbReference type="InterPro" id="IPR036411">
    <property type="entry name" value="TorD-like_sf"/>
</dbReference>
<dbReference type="RefSeq" id="WP_311509870.1">
    <property type="nucleotide sequence ID" value="NZ_JAVREP010000001.1"/>
</dbReference>
<feature type="compositionally biased region" description="Low complexity" evidence="2">
    <location>
        <begin position="256"/>
        <end position="267"/>
    </location>
</feature>
<dbReference type="NCBIfam" id="TIGR00684">
    <property type="entry name" value="narJ"/>
    <property type="match status" value="1"/>
</dbReference>
<dbReference type="Pfam" id="PF02613">
    <property type="entry name" value="Nitrate_red_del"/>
    <property type="match status" value="1"/>
</dbReference>
<dbReference type="PANTHER" id="PTHR43680">
    <property type="entry name" value="NITRATE REDUCTASE MOLYBDENUM COFACTOR ASSEMBLY CHAPERONE"/>
    <property type="match status" value="1"/>
</dbReference>
<comment type="caution">
    <text evidence="3">The sequence shown here is derived from an EMBL/GenBank/DDBJ whole genome shotgun (WGS) entry which is preliminary data.</text>
</comment>
<evidence type="ECO:0000256" key="1">
    <source>
        <dbReference type="ARBA" id="ARBA00023063"/>
    </source>
</evidence>
<sequence length="280" mass="29958">MSTTTDRSGAEDAVPATDAGSTTGSIRTGWLDTSRSARRAHRGAVTHQVASVLLGYPDRVFFERLPLVARAVAELPRGAVHDALREFCVYASVTPEVDLCRHHVDVFDPRQGRSPYMTHHTDGDTRRRGRALAEIEALYRDAGWDVSAGEPPDHLAVVLEFAARGDARRGGALLSRLRPGLDLLAAGLEEYGTPYTLVVNAVRWSLPSRSADDGEAMRRPPEQGPPAEEVGLGPYGVRRTPPLVGGRDHGPEVPRPRAAGGPDAFGPAGTGGPDRDGNAR</sequence>
<dbReference type="InterPro" id="IPR020945">
    <property type="entry name" value="DMSO/NO3_reduct_chaperone"/>
</dbReference>
<feature type="compositionally biased region" description="Polar residues" evidence="2">
    <location>
        <begin position="19"/>
        <end position="30"/>
    </location>
</feature>
<keyword evidence="4" id="KW-1185">Reference proteome</keyword>
<feature type="compositionally biased region" description="Basic and acidic residues" evidence="2">
    <location>
        <begin position="210"/>
        <end position="221"/>
    </location>
</feature>
<gene>
    <name evidence="3" type="primary">narJ</name>
    <name evidence="3" type="ORF">RM479_01490</name>
</gene>
<dbReference type="EMBL" id="JAVREP010000001">
    <property type="protein sequence ID" value="MDT0327074.1"/>
    <property type="molecule type" value="Genomic_DNA"/>
</dbReference>
<feature type="compositionally biased region" description="Basic and acidic residues" evidence="2">
    <location>
        <begin position="246"/>
        <end position="255"/>
    </location>
</feature>
<feature type="region of interest" description="Disordered" evidence="2">
    <location>
        <begin position="1"/>
        <end position="30"/>
    </location>
</feature>
<protein>
    <submittedName>
        <fullName evidence="3">Nitrate reductase molybdenum cofactor assembly chaperone</fullName>
    </submittedName>
</protein>
<dbReference type="Proteomes" id="UP001183390">
    <property type="component" value="Unassembled WGS sequence"/>
</dbReference>
<dbReference type="InterPro" id="IPR003765">
    <property type="entry name" value="NO3_reductase_chaperone_NarJ"/>
</dbReference>
<evidence type="ECO:0000313" key="3">
    <source>
        <dbReference type="EMBL" id="MDT0327074.1"/>
    </source>
</evidence>
<dbReference type="PANTHER" id="PTHR43680:SF2">
    <property type="entry name" value="NITRATE REDUCTASE MOLYBDENUM COFACTOR ASSEMBLY CHAPERONE NARJ"/>
    <property type="match status" value="1"/>
</dbReference>
<dbReference type="SUPFAM" id="SSF89155">
    <property type="entry name" value="TorD-like"/>
    <property type="match status" value="1"/>
</dbReference>
<evidence type="ECO:0000313" key="4">
    <source>
        <dbReference type="Proteomes" id="UP001183390"/>
    </source>
</evidence>
<proteinExistence type="predicted"/>
<feature type="region of interest" description="Disordered" evidence="2">
    <location>
        <begin position="210"/>
        <end position="280"/>
    </location>
</feature>
<accession>A0ABU2M352</accession>
<organism evidence="3 4">
    <name type="scientific">Nocardiopsis lambiniae</name>
    <dbReference type="NCBI Taxonomy" id="3075539"/>
    <lineage>
        <taxon>Bacteria</taxon>
        <taxon>Bacillati</taxon>
        <taxon>Actinomycetota</taxon>
        <taxon>Actinomycetes</taxon>
        <taxon>Streptosporangiales</taxon>
        <taxon>Nocardiopsidaceae</taxon>
        <taxon>Nocardiopsis</taxon>
    </lineage>
</organism>
<reference evidence="4" key="1">
    <citation type="submission" date="2023-07" db="EMBL/GenBank/DDBJ databases">
        <title>30 novel species of actinomycetes from the DSMZ collection.</title>
        <authorList>
            <person name="Nouioui I."/>
        </authorList>
    </citation>
    <scope>NUCLEOTIDE SEQUENCE [LARGE SCALE GENOMIC DNA]</scope>
    <source>
        <strain evidence="4">DSM 44743</strain>
    </source>
</reference>
<keyword evidence="1" id="KW-0534">Nitrate assimilation</keyword>
<name>A0ABU2M352_9ACTN</name>
<evidence type="ECO:0000256" key="2">
    <source>
        <dbReference type="SAM" id="MobiDB-lite"/>
    </source>
</evidence>
<dbReference type="Gene3D" id="1.10.3480.10">
    <property type="entry name" value="TorD-like"/>
    <property type="match status" value="1"/>
</dbReference>